<dbReference type="PROSITE" id="PS50003">
    <property type="entry name" value="PH_DOMAIN"/>
    <property type="match status" value="1"/>
</dbReference>
<feature type="domain" description="PH" evidence="9">
    <location>
        <begin position="422"/>
        <end position="619"/>
    </location>
</feature>
<dbReference type="Pfam" id="PF00071">
    <property type="entry name" value="Ras"/>
    <property type="match status" value="1"/>
</dbReference>
<dbReference type="Proteomes" id="UP000095284">
    <property type="component" value="Unplaced"/>
</dbReference>
<dbReference type="PANTHER" id="PTHR45819">
    <property type="entry name" value="CENTAURIN-GAMMA-1A"/>
    <property type="match status" value="1"/>
</dbReference>
<evidence type="ECO:0000256" key="4">
    <source>
        <dbReference type="ARBA" id="ARBA00022771"/>
    </source>
</evidence>
<evidence type="ECO:0000259" key="9">
    <source>
        <dbReference type="PROSITE" id="PS50003"/>
    </source>
</evidence>
<reference evidence="12" key="2">
    <citation type="submission" date="2020-08" db="EMBL/GenBank/DDBJ databases">
        <authorList>
            <person name="Kikuchi T."/>
        </authorList>
    </citation>
    <scope>NUCLEOTIDE SEQUENCE</scope>
    <source>
        <strain evidence="11">Ka4C1</strain>
    </source>
</reference>
<evidence type="ECO:0000313" key="15">
    <source>
        <dbReference type="WBParaSite" id="BXY_1639300.1"/>
    </source>
</evidence>
<dbReference type="Pfam" id="PF00169">
    <property type="entry name" value="PH"/>
    <property type="match status" value="1"/>
</dbReference>
<accession>A0A1I7STM3</accession>
<dbReference type="GO" id="GO:0005096">
    <property type="term" value="F:GTPase activator activity"/>
    <property type="evidence" value="ECO:0007669"/>
    <property type="project" value="UniProtKB-KW"/>
</dbReference>
<feature type="domain" description="Arf-GAP" evidence="10">
    <location>
        <begin position="638"/>
        <end position="759"/>
    </location>
</feature>
<keyword evidence="5" id="KW-0862">Zinc</keyword>
<dbReference type="FunFam" id="1.10.220.150:FF:000009">
    <property type="entry name" value="stromal membrane-associated protein 1 isoform X1"/>
    <property type="match status" value="1"/>
</dbReference>
<dbReference type="eggNOG" id="KOG0705">
    <property type="taxonomic scope" value="Eukaryota"/>
</dbReference>
<organism evidence="13 15">
    <name type="scientific">Bursaphelenchus xylophilus</name>
    <name type="common">Pinewood nematode worm</name>
    <name type="synonym">Aphelenchoides xylophilus</name>
    <dbReference type="NCBI Taxonomy" id="6326"/>
    <lineage>
        <taxon>Eukaryota</taxon>
        <taxon>Metazoa</taxon>
        <taxon>Ecdysozoa</taxon>
        <taxon>Nematoda</taxon>
        <taxon>Chromadorea</taxon>
        <taxon>Rhabditida</taxon>
        <taxon>Tylenchina</taxon>
        <taxon>Tylenchomorpha</taxon>
        <taxon>Aphelenchoidea</taxon>
        <taxon>Aphelenchoididae</taxon>
        <taxon>Bursaphelenchus</taxon>
    </lineage>
</organism>
<dbReference type="EMBL" id="CAJFCV020000003">
    <property type="protein sequence ID" value="CAG9108224.1"/>
    <property type="molecule type" value="Genomic_DNA"/>
</dbReference>
<dbReference type="InterPro" id="IPR051282">
    <property type="entry name" value="Arf-GAP_GTPase_ANK_PH"/>
</dbReference>
<dbReference type="WBParaSite" id="BXY_1639300.1">
    <property type="protein sequence ID" value="BXY_1639300.1"/>
    <property type="gene ID" value="BXY_1639300"/>
</dbReference>
<name>A0A1I7STM3_BURXY</name>
<keyword evidence="6" id="KW-0040">ANK repeat</keyword>
<dbReference type="GO" id="GO:0008270">
    <property type="term" value="F:zinc ion binding"/>
    <property type="evidence" value="ECO:0007669"/>
    <property type="project" value="UniProtKB-KW"/>
</dbReference>
<dbReference type="InterPro" id="IPR001849">
    <property type="entry name" value="PH_domain"/>
</dbReference>
<keyword evidence="14" id="KW-1185">Reference proteome</keyword>
<evidence type="ECO:0000256" key="5">
    <source>
        <dbReference type="ARBA" id="ARBA00022833"/>
    </source>
</evidence>
<dbReference type="SUPFAM" id="SSF50729">
    <property type="entry name" value="PH domain-like"/>
    <property type="match status" value="1"/>
</dbReference>
<dbReference type="SMART" id="SM00173">
    <property type="entry name" value="RAS"/>
    <property type="match status" value="1"/>
</dbReference>
<dbReference type="InterPro" id="IPR038508">
    <property type="entry name" value="ArfGAP_dom_sf"/>
</dbReference>
<evidence type="ECO:0000256" key="2">
    <source>
        <dbReference type="ARBA" id="ARBA00022468"/>
    </source>
</evidence>
<dbReference type="PROSITE" id="PS50115">
    <property type="entry name" value="ARFGAP"/>
    <property type="match status" value="1"/>
</dbReference>
<evidence type="ECO:0000256" key="1">
    <source>
        <dbReference type="ARBA" id="ARBA00005430"/>
    </source>
</evidence>
<dbReference type="PROSITE" id="PS51421">
    <property type="entry name" value="RAS"/>
    <property type="match status" value="1"/>
</dbReference>
<dbReference type="Gene3D" id="1.10.220.150">
    <property type="entry name" value="Arf GTPase activating protein"/>
    <property type="match status" value="1"/>
</dbReference>
<evidence type="ECO:0000256" key="3">
    <source>
        <dbReference type="ARBA" id="ARBA00022723"/>
    </source>
</evidence>
<dbReference type="SMART" id="SM00105">
    <property type="entry name" value="ArfGap"/>
    <property type="match status" value="1"/>
</dbReference>
<dbReference type="InterPro" id="IPR027417">
    <property type="entry name" value="P-loop_NTPase"/>
</dbReference>
<feature type="compositionally biased region" description="Polar residues" evidence="8">
    <location>
        <begin position="241"/>
        <end position="264"/>
    </location>
</feature>
<evidence type="ECO:0000256" key="6">
    <source>
        <dbReference type="ARBA" id="ARBA00023043"/>
    </source>
</evidence>
<reference evidence="15" key="1">
    <citation type="submission" date="2016-11" db="UniProtKB">
        <authorList>
            <consortium name="WormBaseParasite"/>
        </authorList>
    </citation>
    <scope>IDENTIFICATION</scope>
</reference>
<dbReference type="AlphaFoldDB" id="A0A1I7STM3"/>
<evidence type="ECO:0000313" key="12">
    <source>
        <dbReference type="EMBL" id="CAG9108224.1"/>
    </source>
</evidence>
<evidence type="ECO:0000256" key="8">
    <source>
        <dbReference type="SAM" id="MobiDB-lite"/>
    </source>
</evidence>
<dbReference type="PRINTS" id="PR00405">
    <property type="entry name" value="REVINTRACTNG"/>
</dbReference>
<gene>
    <name evidence="11" type="ORF">BXYJ_LOCUS6625</name>
</gene>
<dbReference type="Gene3D" id="1.25.40.20">
    <property type="entry name" value="Ankyrin repeat-containing domain"/>
    <property type="match status" value="1"/>
</dbReference>
<dbReference type="PANTHER" id="PTHR45819:SF5">
    <property type="entry name" value="CENTAURIN-GAMMA-1A"/>
    <property type="match status" value="1"/>
</dbReference>
<dbReference type="InterPro" id="IPR001164">
    <property type="entry name" value="ArfGAP_dom"/>
</dbReference>
<dbReference type="Gene3D" id="2.30.29.30">
    <property type="entry name" value="Pleckstrin-homology domain (PH domain)/Phosphotyrosine-binding domain (PTB)"/>
    <property type="match status" value="1"/>
</dbReference>
<evidence type="ECO:0000256" key="7">
    <source>
        <dbReference type="PROSITE-ProRule" id="PRU00288"/>
    </source>
</evidence>
<dbReference type="InterPro" id="IPR037278">
    <property type="entry name" value="ARFGAP/RecO"/>
</dbReference>
<comment type="similarity">
    <text evidence="1">Belongs to the centaurin gamma-like family.</text>
</comment>
<feature type="compositionally biased region" description="Polar residues" evidence="8">
    <location>
        <begin position="277"/>
        <end position="289"/>
    </location>
</feature>
<dbReference type="Proteomes" id="UP000659654">
    <property type="component" value="Unassembled WGS sequence"/>
</dbReference>
<feature type="region of interest" description="Disordered" evidence="8">
    <location>
        <begin position="530"/>
        <end position="568"/>
    </location>
</feature>
<dbReference type="PROSITE" id="PS51419">
    <property type="entry name" value="RAB"/>
    <property type="match status" value="1"/>
</dbReference>
<dbReference type="InterPro" id="IPR011993">
    <property type="entry name" value="PH-like_dom_sf"/>
</dbReference>
<evidence type="ECO:0000313" key="11">
    <source>
        <dbReference type="EMBL" id="CAD5221332.1"/>
    </source>
</evidence>
<keyword evidence="3" id="KW-0479">Metal-binding</keyword>
<feature type="region of interest" description="Disordered" evidence="8">
    <location>
        <begin position="241"/>
        <end position="294"/>
    </location>
</feature>
<keyword evidence="2" id="KW-0343">GTPase activation</keyword>
<evidence type="ECO:0000259" key="10">
    <source>
        <dbReference type="PROSITE" id="PS50115"/>
    </source>
</evidence>
<evidence type="ECO:0000313" key="14">
    <source>
        <dbReference type="Proteomes" id="UP000659654"/>
    </source>
</evidence>
<dbReference type="Pfam" id="PF01412">
    <property type="entry name" value="ArfGap"/>
    <property type="match status" value="1"/>
</dbReference>
<dbReference type="SMART" id="SM00233">
    <property type="entry name" value="PH"/>
    <property type="match status" value="1"/>
</dbReference>
<keyword evidence="4 7" id="KW-0863">Zinc-finger</keyword>
<dbReference type="SUPFAM" id="SSF48403">
    <property type="entry name" value="Ankyrin repeat"/>
    <property type="match status" value="1"/>
</dbReference>
<dbReference type="SUPFAM" id="SSF57863">
    <property type="entry name" value="ArfGap/RecO-like zinc finger"/>
    <property type="match status" value="1"/>
</dbReference>
<dbReference type="SMART" id="SM00175">
    <property type="entry name" value="RAB"/>
    <property type="match status" value="1"/>
</dbReference>
<dbReference type="GO" id="GO:0005525">
    <property type="term" value="F:GTP binding"/>
    <property type="evidence" value="ECO:0007669"/>
    <property type="project" value="InterPro"/>
</dbReference>
<evidence type="ECO:0000313" key="13">
    <source>
        <dbReference type="Proteomes" id="UP000095284"/>
    </source>
</evidence>
<protein>
    <submittedName>
        <fullName evidence="11">(pine wood nematode) hypothetical protein</fullName>
    </submittedName>
</protein>
<dbReference type="OrthoDB" id="6136903at2759"/>
<dbReference type="EMBL" id="CAJFDI010000003">
    <property type="protein sequence ID" value="CAD5221332.1"/>
    <property type="molecule type" value="Genomic_DNA"/>
</dbReference>
<dbReference type="SMR" id="A0A1I7STM3"/>
<dbReference type="InterPro" id="IPR036770">
    <property type="entry name" value="Ankyrin_rpt-contain_sf"/>
</dbReference>
<dbReference type="Proteomes" id="UP000582659">
    <property type="component" value="Unassembled WGS sequence"/>
</dbReference>
<sequence>MDYKNSPTNTTDQVRLEIQRFESIHPYIYRAYHLIDSIENDAIRNNLEQQMIFIEDAFIRSQEWTLTRNVPVLRLGVVGSLDSGKTPLIHRYLTGGYRVRESAEGGRFKKDLILEGRSHLLLIRDEGKEAPDVDFTHWLDGALVVYSVTSRESLEVALNYLKALSRYRNPLDFPTILVGTIENQNSYVQRNIAEEEVKKFARDRNWSYVEVCSPTGHKVDHVFREVCLQILQKNPEFVSRNSSIPPPITLTNRPRSSTRTSQLYGDTKSGRRHPRSQETQQLMSHQRSMSAAPVYDPRFGDGFSKLNGHATVIGGTKFRNSHVGDFAQFFSDGSYSQTAPSVEALDQFSSPLLPYTRSVTNYSEAQKNTFLSPAVASTSQLPNPSLTPNSQRKNYRRISNMFSRKDHTPQIDLNSVGLGRVIPLKQGFLHKKGNAGLTSKKKYVCLFENGKLCYYSSMKAFQEQSPHVKEVFLGLATVRVKAMKLSMQKRRSSLLNIIKPGKENLGPSNLTTSTSTMLSSSDRVSIASETGVQSAMTPGDASSGLSDFEAAGQGTSEHDTVKQRKKQRRLGTFGVRPIEEADEDAEFEIVTSDQRRLEFVANSPDERDEWVSAIESQIARALGSQCAQFKSGRPVANKNDIDRLLVMPGNELCADCGDKNPYWAVINIGILICIGCSGVHRKMGSHVSKVRSLDLDQWPCDYLLIMEKIGNKKANEIWERNLNPANKITPSSSTLEKEAFIEKKYAKRAYLAPLLSSQPPEIQLLNTVKSGDFDVFIRVLPHCGPRELDEIHDGRTVSHIACTLNSPEFLLLLSWNQADCNKKDKNGLTVLDYARQNHIDEYVLSEVSANHKDTGIVNNNMGPAVFSSIPSTDVFVTPLTSIPEPKVEKDMEHNQPSLITDVPHSVL</sequence>
<proteinExistence type="inferred from homology"/>
<dbReference type="Gene3D" id="3.40.50.300">
    <property type="entry name" value="P-loop containing nucleotide triphosphate hydrolases"/>
    <property type="match status" value="1"/>
</dbReference>
<dbReference type="GO" id="GO:0003924">
    <property type="term" value="F:GTPase activity"/>
    <property type="evidence" value="ECO:0007669"/>
    <property type="project" value="InterPro"/>
</dbReference>
<dbReference type="InterPro" id="IPR001806">
    <property type="entry name" value="Small_GTPase"/>
</dbReference>
<dbReference type="SUPFAM" id="SSF52540">
    <property type="entry name" value="P-loop containing nucleoside triphosphate hydrolases"/>
    <property type="match status" value="1"/>
</dbReference>